<organism evidence="2 3">
    <name type="scientific">Trypanosoma cruzi Dm28c</name>
    <dbReference type="NCBI Taxonomy" id="1416333"/>
    <lineage>
        <taxon>Eukaryota</taxon>
        <taxon>Discoba</taxon>
        <taxon>Euglenozoa</taxon>
        <taxon>Kinetoplastea</taxon>
        <taxon>Metakinetoplastina</taxon>
        <taxon>Trypanosomatida</taxon>
        <taxon>Trypanosomatidae</taxon>
        <taxon>Trypanosoma</taxon>
        <taxon>Schizotrypanum</taxon>
    </lineage>
</organism>
<protein>
    <submittedName>
        <fullName evidence="2">Uncharacterized protein</fullName>
    </submittedName>
</protein>
<dbReference type="Proteomes" id="UP000017861">
    <property type="component" value="Unassembled WGS sequence"/>
</dbReference>
<keyword evidence="1" id="KW-1133">Transmembrane helix</keyword>
<feature type="transmembrane region" description="Helical" evidence="1">
    <location>
        <begin position="291"/>
        <end position="324"/>
    </location>
</feature>
<comment type="caution">
    <text evidence="2">The sequence shown here is derived from an EMBL/GenBank/DDBJ whole genome shotgun (WGS) entry which is preliminary data.</text>
</comment>
<proteinExistence type="predicted"/>
<accession>V5BIR0</accession>
<feature type="transmembrane region" description="Helical" evidence="1">
    <location>
        <begin position="266"/>
        <end position="285"/>
    </location>
</feature>
<evidence type="ECO:0000313" key="2">
    <source>
        <dbReference type="EMBL" id="ESS66012.1"/>
    </source>
</evidence>
<dbReference type="VEuPathDB" id="TriTrypDB:TCDM_05497"/>
<feature type="transmembrane region" description="Helical" evidence="1">
    <location>
        <begin position="87"/>
        <end position="104"/>
    </location>
</feature>
<keyword evidence="1" id="KW-0812">Transmembrane</keyword>
<feature type="transmembrane region" description="Helical" evidence="1">
    <location>
        <begin position="149"/>
        <end position="169"/>
    </location>
</feature>
<reference evidence="2 3" key="1">
    <citation type="journal article" date="2014" name="Genome Announc.">
        <title>Trypanosoma cruzi Clone Dm28c Draft Genome Sequence.</title>
        <authorList>
            <person name="Grisard E.C."/>
            <person name="Teixeira S.M."/>
            <person name="de Almeida L.G."/>
            <person name="Stoco P.H."/>
            <person name="Gerber A.L."/>
            <person name="Talavera-Lopez C."/>
            <person name="Lima O.C."/>
            <person name="Andersson B."/>
            <person name="de Vasconcelos A.T."/>
        </authorList>
    </citation>
    <scope>NUCLEOTIDE SEQUENCE [LARGE SCALE GENOMIC DNA]</scope>
    <source>
        <strain evidence="2 3">Dm28c</strain>
    </source>
</reference>
<sequence length="426" mass="49049">MYVNGCPFISFSFCSFSLSLLSVKLRGKQHCRPHAPLLLPTHTHTSLHVSLRIKKTHTRPIQTYSKTRYENKCGKGKKKKKKKKKGGLLPFCFIFIFFFFFCYLKIHRHFLPFIFYFFIFISASPQVCKKTDFTRTHTHTHKYKGGWMDGLLPHVGINKISFFFFTIFLSLSRLLLFFLLLVFVVFFFFSLFFLFYSCLLPGNSLASCPFVYCNVLLPPLSIRHKEEERNSHSRHSSSSKAPEAPPSLTSISSLPLYMNIIYIYRYVYGAPVCIDVSSLVNSFLLRLFSWVLFLFFPCLSLLAVFLLLLLFVCLFLFCFVFSFFDYDYYIILTPLFYPRHSTYYPPLAFARDTPRREGTPSNSPQENMHLGVFVCVWPLFLPHPLLVATTRWAAAAAAVAVALASKSLRATAPAVAVTASMPFVRV</sequence>
<gene>
    <name evidence="2" type="ORF">TCDM_05497</name>
</gene>
<feature type="transmembrane region" description="Helical" evidence="1">
    <location>
        <begin position="175"/>
        <end position="196"/>
    </location>
</feature>
<name>V5BIR0_TRYCR</name>
<evidence type="ECO:0000313" key="3">
    <source>
        <dbReference type="Proteomes" id="UP000017861"/>
    </source>
</evidence>
<dbReference type="EMBL" id="AYLP01000053">
    <property type="protein sequence ID" value="ESS66012.1"/>
    <property type="molecule type" value="Genomic_DNA"/>
</dbReference>
<evidence type="ECO:0000256" key="1">
    <source>
        <dbReference type="SAM" id="Phobius"/>
    </source>
</evidence>
<keyword evidence="1" id="KW-0472">Membrane</keyword>
<dbReference type="AlphaFoldDB" id="V5BIR0"/>
<feature type="transmembrane region" description="Helical" evidence="1">
    <location>
        <begin position="110"/>
        <end position="128"/>
    </location>
</feature>